<evidence type="ECO:0000256" key="2">
    <source>
        <dbReference type="ARBA" id="ARBA00022801"/>
    </source>
</evidence>
<dbReference type="InterPro" id="IPR036852">
    <property type="entry name" value="Peptidase_S8/S53_dom_sf"/>
</dbReference>
<feature type="chain" id="PRO_5045808848" evidence="4">
    <location>
        <begin position="31"/>
        <end position="446"/>
    </location>
</feature>
<evidence type="ECO:0000313" key="6">
    <source>
        <dbReference type="EMBL" id="MFC0540904.1"/>
    </source>
</evidence>
<accession>A0ABV6MKT9</accession>
<reference evidence="6 7" key="1">
    <citation type="submission" date="2024-09" db="EMBL/GenBank/DDBJ databases">
        <authorList>
            <person name="Sun Q."/>
            <person name="Mori K."/>
        </authorList>
    </citation>
    <scope>NUCLEOTIDE SEQUENCE [LARGE SCALE GENOMIC DNA]</scope>
    <source>
        <strain evidence="6 7">TBRC 1432</strain>
    </source>
</reference>
<dbReference type="PROSITE" id="PS00138">
    <property type="entry name" value="SUBTILASE_SER"/>
    <property type="match status" value="1"/>
</dbReference>
<proteinExistence type="predicted"/>
<comment type="caution">
    <text evidence="6">The sequence shown here is derived from an EMBL/GenBank/DDBJ whole genome shotgun (WGS) entry which is preliminary data.</text>
</comment>
<gene>
    <name evidence="6" type="ORF">ACFFH7_05400</name>
</gene>
<dbReference type="PROSITE" id="PS51695">
    <property type="entry name" value="SEDOLISIN"/>
    <property type="match status" value="1"/>
</dbReference>
<dbReference type="InterPro" id="IPR023828">
    <property type="entry name" value="Peptidase_S8_Ser-AS"/>
</dbReference>
<dbReference type="EMBL" id="JBHLUD010000001">
    <property type="protein sequence ID" value="MFC0540904.1"/>
    <property type="molecule type" value="Genomic_DNA"/>
</dbReference>
<dbReference type="Gene3D" id="3.40.50.200">
    <property type="entry name" value="Peptidase S8/S53 domain"/>
    <property type="match status" value="1"/>
</dbReference>
<keyword evidence="2" id="KW-0378">Hydrolase</keyword>
<dbReference type="PROSITE" id="PS51318">
    <property type="entry name" value="TAT"/>
    <property type="match status" value="1"/>
</dbReference>
<dbReference type="PANTHER" id="PTHR14218:SF15">
    <property type="entry name" value="TRIPEPTIDYL-PEPTIDASE 1"/>
    <property type="match status" value="1"/>
</dbReference>
<keyword evidence="1" id="KW-0645">Protease</keyword>
<feature type="signal peptide" evidence="4">
    <location>
        <begin position="1"/>
        <end position="30"/>
    </location>
</feature>
<dbReference type="InterPro" id="IPR030400">
    <property type="entry name" value="Sedolisin_dom"/>
</dbReference>
<feature type="domain" description="Peptidase S53" evidence="5">
    <location>
        <begin position="88"/>
        <end position="446"/>
    </location>
</feature>
<evidence type="ECO:0000256" key="1">
    <source>
        <dbReference type="ARBA" id="ARBA00022670"/>
    </source>
</evidence>
<dbReference type="PANTHER" id="PTHR14218">
    <property type="entry name" value="PROTEASE S8 TRIPEPTIDYL PEPTIDASE I CLN2"/>
    <property type="match status" value="1"/>
</dbReference>
<dbReference type="InterPro" id="IPR006311">
    <property type="entry name" value="TAT_signal"/>
</dbReference>
<dbReference type="Proteomes" id="UP001589810">
    <property type="component" value="Unassembled WGS sequence"/>
</dbReference>
<evidence type="ECO:0000313" key="7">
    <source>
        <dbReference type="Proteomes" id="UP001589810"/>
    </source>
</evidence>
<name>A0ABV6MKT9_9PSEU</name>
<keyword evidence="7" id="KW-1185">Reference proteome</keyword>
<dbReference type="SUPFAM" id="SSF52743">
    <property type="entry name" value="Subtilisin-like"/>
    <property type="match status" value="1"/>
</dbReference>
<evidence type="ECO:0000259" key="5">
    <source>
        <dbReference type="PROSITE" id="PS51695"/>
    </source>
</evidence>
<evidence type="ECO:0000256" key="4">
    <source>
        <dbReference type="SAM" id="SignalP"/>
    </source>
</evidence>
<keyword evidence="3" id="KW-0720">Serine protease</keyword>
<evidence type="ECO:0000256" key="3">
    <source>
        <dbReference type="ARBA" id="ARBA00022825"/>
    </source>
</evidence>
<dbReference type="InterPro" id="IPR050819">
    <property type="entry name" value="Tripeptidyl-peptidase_I"/>
</dbReference>
<keyword evidence="4" id="KW-0732">Signal</keyword>
<protein>
    <submittedName>
        <fullName evidence="6">Peptidase S8</fullName>
    </submittedName>
</protein>
<organism evidence="6 7">
    <name type="scientific">Kutzneria chonburiensis</name>
    <dbReference type="NCBI Taxonomy" id="1483604"/>
    <lineage>
        <taxon>Bacteria</taxon>
        <taxon>Bacillati</taxon>
        <taxon>Actinomycetota</taxon>
        <taxon>Actinomycetes</taxon>
        <taxon>Pseudonocardiales</taxon>
        <taxon>Pseudonocardiaceae</taxon>
        <taxon>Kutzneria</taxon>
    </lineage>
</organism>
<dbReference type="RefSeq" id="WP_379793793.1">
    <property type="nucleotide sequence ID" value="NZ_JBHLUD010000001.1"/>
</dbReference>
<sequence length="446" mass="44845">MSGTFVRSTLLGVSAVAVAALTAFAPVAQAAGDPHVVTPQVQSLRAQVHNGTLLRSHGTLAPCAFCQSKLVTAAPGSKTPLSTTVPVGYGAGDLAAAYHLPDAATGAKGTIAIIDAGAYPNLEADINAYRSQYGLPACTTAGGCLKIAGFDGGATQPPATSFPNTYYEEQVGVETALDVDMASAACPSCNIIELQLPITDALTGTKQHMDAAMADFGTAVNTAAKLGASAVSMSYQYPSDTDVEFGQAGRDLFHPGMAVLASSGDSGYEGNVHTGWPQNLPWVVSVGGTSLFQNGDAYTDVAWSGAGSGCETDLPAAIGAPTSVSANCGGHRAASDVSAVADPNTGVAVFDTYSPFSGSPYNWILVGGTSASSPFVAGLYARGGHTSQVMGPNTLYTAPAGAFTDVTLGQNAKPHQCPTATPALCAAQKGWDAPTGVGVPNGLAGF</sequence>